<reference evidence="3 4" key="1">
    <citation type="submission" date="2018-09" db="EMBL/GenBank/DDBJ databases">
        <title>Genome sequencing of strain 6GH32-13.</title>
        <authorList>
            <person name="Weon H.-Y."/>
            <person name="Heo J."/>
            <person name="Kwon S.-W."/>
        </authorList>
    </citation>
    <scope>NUCLEOTIDE SEQUENCE [LARGE SCALE GENOMIC DNA]</scope>
    <source>
        <strain evidence="3 4">5GH32-13</strain>
    </source>
</reference>
<dbReference type="EMBL" id="CP032157">
    <property type="protein sequence ID" value="AXY77831.1"/>
    <property type="molecule type" value="Genomic_DNA"/>
</dbReference>
<accession>A0A3B7N727</accession>
<dbReference type="InterPro" id="IPR022409">
    <property type="entry name" value="PKD/Chitinase_dom"/>
</dbReference>
<dbReference type="PROSITE" id="PS50093">
    <property type="entry name" value="PKD"/>
    <property type="match status" value="2"/>
</dbReference>
<dbReference type="InterPro" id="IPR000601">
    <property type="entry name" value="PKD_dom"/>
</dbReference>
<dbReference type="KEGG" id="pseg:D3H65_29280"/>
<protein>
    <recommendedName>
        <fullName evidence="2">PKD domain-containing protein</fullName>
    </recommendedName>
</protein>
<sequence length="889" mass="98248">MKKFFLIFLFLSCLIQPLLAAHVRGGEMYYRYDSLNSTATMSRYIVTLKLYVDCNAQGGQLETVQPFTVFSRADNSMFMNFKVNLSRSERIVYDPNSNPCISNPPQDVCYLLRYFETTIDLPVSAAGYTIAFQRCCRIQDIKNMPARSNDYGATYKCDIPGTIAGVTRAAYKNSSPLFNPNDAVAICFGSAFTFDFSANDPDGDSIVYRLCNAYNGGGPGSTGGASCLTCAQPDPSAPPPYSSIPYRSPYSGSAPLGFNVSINSATGLLSGTAPSVEGQYVVTACAYEYRDNILINIHRKDIHIRVADCIPLKALLKPDYSYCDDFLVTFRNEQVNPANSVYIWQYGDNTKADTTSDVEGRVQHLFADTGTYTIKLKVILAGQCVDSTTTLAKVYPGFFPNFSITGTCLLKPIQFNDLTTSRYGFASKWRWNFGDETTQDDTSHVKSPSWQYSTIGQKPVELIVESNKGCIDTITLNADIRDKPPITLAFKDTLICSNALVQDTLQLHAAGNGIFSWTPLVQILRTNTPDPLVFPKTTTTYHVQLDENGCISEDTVQVRVVPVVTLELGGPITICLTDTIQLRPAGDGLKFTWSTNPSPSPISDITAKNPLVSPTDQFTTYSVVAEIGKCSSRDDVQVRTVPYPTSRAGGDTTICYGDTASLHASIIGNRFEWAPINTLSNPNILNPRAFPRIPTNYVLTVWDNLGCPKPKKDTVLVNVLKQLFAFAGNDTAVVIGEPLQLNGTGANLYEWTPPTYLNRNDIKDPIANLSNSFTYQLKAYTPEGCYDLDTINIKVFRTNPQIFVPNAFRPDGSQNNRLRPIPVGITQMEYFRVFNRWGQMVFQTSQHGMGWDGRLGGKPQDSGMYVWEVKGKDYTGKTVIKKGIAMLLR</sequence>
<feature type="chain" id="PRO_5017690723" description="PKD domain-containing protein" evidence="1">
    <location>
        <begin position="21"/>
        <end position="889"/>
    </location>
</feature>
<dbReference type="InterPro" id="IPR035986">
    <property type="entry name" value="PKD_dom_sf"/>
</dbReference>
<evidence type="ECO:0000313" key="3">
    <source>
        <dbReference type="EMBL" id="AXY77831.1"/>
    </source>
</evidence>
<feature type="signal peptide" evidence="1">
    <location>
        <begin position="1"/>
        <end position="20"/>
    </location>
</feature>
<keyword evidence="1" id="KW-0732">Signal</keyword>
<dbReference type="SUPFAM" id="SSF49299">
    <property type="entry name" value="PKD domain"/>
    <property type="match status" value="2"/>
</dbReference>
<keyword evidence="4" id="KW-1185">Reference proteome</keyword>
<evidence type="ECO:0000256" key="1">
    <source>
        <dbReference type="SAM" id="SignalP"/>
    </source>
</evidence>
<dbReference type="Gene3D" id="2.60.40.10">
    <property type="entry name" value="Immunoglobulins"/>
    <property type="match status" value="2"/>
</dbReference>
<evidence type="ECO:0000313" key="4">
    <source>
        <dbReference type="Proteomes" id="UP000263900"/>
    </source>
</evidence>
<proteinExistence type="predicted"/>
<dbReference type="AlphaFoldDB" id="A0A3B7N727"/>
<dbReference type="SMART" id="SM00089">
    <property type="entry name" value="PKD"/>
    <property type="match status" value="2"/>
</dbReference>
<dbReference type="Proteomes" id="UP000263900">
    <property type="component" value="Chromosome"/>
</dbReference>
<dbReference type="RefSeq" id="WP_119053704.1">
    <property type="nucleotide sequence ID" value="NZ_CP032157.1"/>
</dbReference>
<dbReference type="Pfam" id="PF13585">
    <property type="entry name" value="CHU_C"/>
    <property type="match status" value="1"/>
</dbReference>
<feature type="domain" description="PKD" evidence="2">
    <location>
        <begin position="429"/>
        <end position="480"/>
    </location>
</feature>
<dbReference type="Pfam" id="PF18911">
    <property type="entry name" value="PKD_4"/>
    <property type="match status" value="2"/>
</dbReference>
<organism evidence="3 4">
    <name type="scientific">Paraflavitalea soli</name>
    <dbReference type="NCBI Taxonomy" id="2315862"/>
    <lineage>
        <taxon>Bacteria</taxon>
        <taxon>Pseudomonadati</taxon>
        <taxon>Bacteroidota</taxon>
        <taxon>Chitinophagia</taxon>
        <taxon>Chitinophagales</taxon>
        <taxon>Chitinophagaceae</taxon>
        <taxon>Paraflavitalea</taxon>
    </lineage>
</organism>
<gene>
    <name evidence="3" type="ORF">D3H65_29280</name>
</gene>
<dbReference type="InterPro" id="IPR013783">
    <property type="entry name" value="Ig-like_fold"/>
</dbReference>
<evidence type="ECO:0000259" key="2">
    <source>
        <dbReference type="PROSITE" id="PS50093"/>
    </source>
</evidence>
<feature type="domain" description="PKD" evidence="2">
    <location>
        <begin position="328"/>
        <end position="378"/>
    </location>
</feature>
<dbReference type="OrthoDB" id="1490014at2"/>
<name>A0A3B7N727_9BACT</name>